<organism evidence="2 3">
    <name type="scientific">Staurois parvus</name>
    <dbReference type="NCBI Taxonomy" id="386267"/>
    <lineage>
        <taxon>Eukaryota</taxon>
        <taxon>Metazoa</taxon>
        <taxon>Chordata</taxon>
        <taxon>Craniata</taxon>
        <taxon>Vertebrata</taxon>
        <taxon>Euteleostomi</taxon>
        <taxon>Amphibia</taxon>
        <taxon>Batrachia</taxon>
        <taxon>Anura</taxon>
        <taxon>Neobatrachia</taxon>
        <taxon>Ranoidea</taxon>
        <taxon>Ranidae</taxon>
        <taxon>Staurois</taxon>
    </lineage>
</organism>
<accession>A0ABN9GLY2</accession>
<evidence type="ECO:0000256" key="1">
    <source>
        <dbReference type="SAM" id="Phobius"/>
    </source>
</evidence>
<gene>
    <name evidence="2" type="ORF">SPARVUS_LOCUS14122084</name>
</gene>
<reference evidence="2" key="1">
    <citation type="submission" date="2023-05" db="EMBL/GenBank/DDBJ databases">
        <authorList>
            <person name="Stuckert A."/>
        </authorList>
    </citation>
    <scope>NUCLEOTIDE SEQUENCE</scope>
</reference>
<protein>
    <submittedName>
        <fullName evidence="2">Uncharacterized protein</fullName>
    </submittedName>
</protein>
<sequence length="74" mass="7879">MLIKSTDTVLMTLGRKGLTSGAIKGLTVCCLCFTVHGALYCSMQSNAKQHAGADREEICIVYIQTSPPSVMLGD</sequence>
<evidence type="ECO:0000313" key="3">
    <source>
        <dbReference type="Proteomes" id="UP001162483"/>
    </source>
</evidence>
<name>A0ABN9GLY2_9NEOB</name>
<comment type="caution">
    <text evidence="2">The sequence shown here is derived from an EMBL/GenBank/DDBJ whole genome shotgun (WGS) entry which is preliminary data.</text>
</comment>
<keyword evidence="3" id="KW-1185">Reference proteome</keyword>
<feature type="transmembrane region" description="Helical" evidence="1">
    <location>
        <begin position="21"/>
        <end position="40"/>
    </location>
</feature>
<dbReference type="EMBL" id="CATNWA010018627">
    <property type="protein sequence ID" value="CAI9608551.1"/>
    <property type="molecule type" value="Genomic_DNA"/>
</dbReference>
<keyword evidence="1" id="KW-0812">Transmembrane</keyword>
<feature type="non-terminal residue" evidence="2">
    <location>
        <position position="74"/>
    </location>
</feature>
<evidence type="ECO:0000313" key="2">
    <source>
        <dbReference type="EMBL" id="CAI9608551.1"/>
    </source>
</evidence>
<proteinExistence type="predicted"/>
<keyword evidence="1" id="KW-0472">Membrane</keyword>
<keyword evidence="1" id="KW-1133">Transmembrane helix</keyword>
<dbReference type="Proteomes" id="UP001162483">
    <property type="component" value="Unassembled WGS sequence"/>
</dbReference>